<dbReference type="Proteomes" id="UP000241886">
    <property type="component" value="Unassembled WGS sequence"/>
</dbReference>
<proteinExistence type="predicted"/>
<evidence type="ECO:0000256" key="2">
    <source>
        <dbReference type="ARBA" id="ARBA00023239"/>
    </source>
</evidence>
<evidence type="ECO:0000313" key="6">
    <source>
        <dbReference type="Proteomes" id="UP000241886"/>
    </source>
</evidence>
<keyword evidence="5" id="KW-0670">Pyruvate</keyword>
<feature type="non-terminal residue" evidence="5">
    <location>
        <position position="1"/>
    </location>
</feature>
<dbReference type="NCBIfam" id="TIGR02751">
    <property type="entry name" value="PEPCase_arch"/>
    <property type="match status" value="1"/>
</dbReference>
<evidence type="ECO:0000256" key="1">
    <source>
        <dbReference type="ARBA" id="ARBA00022842"/>
    </source>
</evidence>
<evidence type="ECO:0000256" key="3">
    <source>
        <dbReference type="ARBA" id="ARBA00023300"/>
    </source>
</evidence>
<dbReference type="GO" id="GO:0008964">
    <property type="term" value="F:phosphoenolpyruvate carboxylase activity"/>
    <property type="evidence" value="ECO:0007669"/>
    <property type="project" value="UniProtKB-UniRule"/>
</dbReference>
<dbReference type="InterPro" id="IPR015813">
    <property type="entry name" value="Pyrv/PenolPyrv_kinase-like_dom"/>
</dbReference>
<organism evidence="5 6">
    <name type="scientific">Candidatus Marsarchaeota G2 archaeon ECH_B_SAG-G16</name>
    <dbReference type="NCBI Taxonomy" id="1978167"/>
    <lineage>
        <taxon>Archaea</taxon>
        <taxon>Candidatus Marsarchaeota</taxon>
        <taxon>Candidatus Marsarchaeota group 2</taxon>
    </lineage>
</organism>
<dbReference type="GO" id="GO:0015977">
    <property type="term" value="P:carbon fixation"/>
    <property type="evidence" value="ECO:0007669"/>
    <property type="project" value="UniProtKB-KW"/>
</dbReference>
<protein>
    <recommendedName>
        <fullName evidence="4">Phosphoenolpyruvate carboxylase</fullName>
        <ecNumber evidence="4">4.1.1.31</ecNumber>
    </recommendedName>
</protein>
<name>A0A2R6BZD6_9ARCH</name>
<keyword evidence="1" id="KW-0460">Magnesium</keyword>
<evidence type="ECO:0000313" key="5">
    <source>
        <dbReference type="EMBL" id="PSO04028.1"/>
    </source>
</evidence>
<dbReference type="GO" id="GO:0006099">
    <property type="term" value="P:tricarboxylic acid cycle"/>
    <property type="evidence" value="ECO:0007669"/>
    <property type="project" value="InterPro"/>
</dbReference>
<dbReference type="EMBL" id="NEXO01000078">
    <property type="protein sequence ID" value="PSO04028.1"/>
    <property type="molecule type" value="Genomic_DNA"/>
</dbReference>
<dbReference type="InterPro" id="IPR007566">
    <property type="entry name" value="PEP_COase_arc-type"/>
</dbReference>
<dbReference type="SUPFAM" id="SSF51621">
    <property type="entry name" value="Phosphoenolpyruvate/pyruvate domain"/>
    <property type="match status" value="1"/>
</dbReference>
<dbReference type="EC" id="4.1.1.31" evidence="4"/>
<dbReference type="Pfam" id="PF14010">
    <property type="entry name" value="PEPcase_2"/>
    <property type="match status" value="1"/>
</dbReference>
<accession>A0A2R6BZD6</accession>
<keyword evidence="2" id="KW-0456">Lyase</keyword>
<gene>
    <name evidence="5" type="ORF">B9Q13_05715</name>
</gene>
<comment type="caution">
    <text evidence="5">The sequence shown here is derived from an EMBL/GenBank/DDBJ whole genome shotgun (WGS) entry which is preliminary data.</text>
</comment>
<sequence length="237" mass="27013">LTYRIPNPRVEYSERKLVSEILESIATSYDVAKEFHGYGAPPIFEVILPLTSSFKELILVKRYYERVVCGKDSIKLFEDTSVLEWLGETNPKSIEVIPLIEDKESLYRVEEIISGYVRVTKSKLLRVFIARSDPALNYGLISAVVLAKYALAKLSQLEEKLDVEIFPIIGVGPPTFRGNFNPENVDNVLNEYPSAFTFTVQSAFRYDYSVQTVKKAVTKINSLKRSRIEELELSCQK</sequence>
<reference evidence="5 6" key="1">
    <citation type="submission" date="2017-04" db="EMBL/GenBank/DDBJ databases">
        <title>Novel microbial lineages endemic to geothermal iron-oxide mats fill important gaps in the evolutionary history of Archaea.</title>
        <authorList>
            <person name="Jay Z.J."/>
            <person name="Beam J.P."/>
            <person name="Dlakic M."/>
            <person name="Rusch D.B."/>
            <person name="Kozubal M.A."/>
            <person name="Inskeep W.P."/>
        </authorList>
    </citation>
    <scope>NUCLEOTIDE SEQUENCE [LARGE SCALE GENOMIC DNA]</scope>
    <source>
        <strain evidence="5">ECH_B_SAG-G16</strain>
    </source>
</reference>
<keyword evidence="3" id="KW-0120">Carbon dioxide fixation</keyword>
<evidence type="ECO:0000256" key="4">
    <source>
        <dbReference type="NCBIfam" id="TIGR02751"/>
    </source>
</evidence>
<dbReference type="AlphaFoldDB" id="A0A2R6BZD6"/>